<evidence type="ECO:0000259" key="5">
    <source>
        <dbReference type="PROSITE" id="PS50011"/>
    </source>
</evidence>
<dbReference type="PROSITE" id="PS50011">
    <property type="entry name" value="PROTEIN_KINASE_DOM"/>
    <property type="match status" value="1"/>
</dbReference>
<feature type="domain" description="Protein kinase" evidence="5">
    <location>
        <begin position="42"/>
        <end position="302"/>
    </location>
</feature>
<reference evidence="7" key="1">
    <citation type="submission" date="2019-12" db="UniProtKB">
        <authorList>
            <consortium name="WormBaseParasite"/>
        </authorList>
    </citation>
    <scope>IDENTIFICATION</scope>
</reference>
<feature type="region of interest" description="Disordered" evidence="4">
    <location>
        <begin position="407"/>
        <end position="429"/>
    </location>
</feature>
<evidence type="ECO:0000256" key="2">
    <source>
        <dbReference type="ARBA" id="ARBA00022490"/>
    </source>
</evidence>
<feature type="region of interest" description="Disordered" evidence="4">
    <location>
        <begin position="1"/>
        <end position="26"/>
    </location>
</feature>
<dbReference type="Pfam" id="PF07714">
    <property type="entry name" value="PK_Tyr_Ser-Thr"/>
    <property type="match status" value="1"/>
</dbReference>
<dbReference type="InterPro" id="IPR050588">
    <property type="entry name" value="WNK_Ser-Thr_kinase"/>
</dbReference>
<name>A0A5S6R1H0_TRIMR</name>
<dbReference type="AlphaFoldDB" id="A0A5S6R1H0"/>
<dbReference type="Gene3D" id="3.30.200.20">
    <property type="entry name" value="Phosphorylase Kinase, domain 1"/>
    <property type="match status" value="1"/>
</dbReference>
<dbReference type="InterPro" id="IPR000719">
    <property type="entry name" value="Prot_kinase_dom"/>
</dbReference>
<dbReference type="STRING" id="70415.A0A5S6R1H0"/>
<proteinExistence type="predicted"/>
<dbReference type="GO" id="GO:0004672">
    <property type="term" value="F:protein kinase activity"/>
    <property type="evidence" value="ECO:0007669"/>
    <property type="project" value="InterPro"/>
</dbReference>
<dbReference type="Proteomes" id="UP000046395">
    <property type="component" value="Unassembled WGS sequence"/>
</dbReference>
<dbReference type="Gene3D" id="1.10.510.10">
    <property type="entry name" value="Transferase(Phosphotransferase) domain 1"/>
    <property type="match status" value="1"/>
</dbReference>
<dbReference type="WBParaSite" id="TMUE_3000013501.1">
    <property type="protein sequence ID" value="TMUE_3000013501.1"/>
    <property type="gene ID" value="WBGene00292179"/>
</dbReference>
<dbReference type="InterPro" id="IPR001245">
    <property type="entry name" value="Ser-Thr/Tyr_kinase_cat_dom"/>
</dbReference>
<evidence type="ECO:0000256" key="4">
    <source>
        <dbReference type="SAM" id="MobiDB-lite"/>
    </source>
</evidence>
<keyword evidence="2" id="KW-0963">Cytoplasm</keyword>
<protein>
    <submittedName>
        <fullName evidence="7">Protein kinase domain-containing protein</fullName>
    </submittedName>
</protein>
<feature type="compositionally biased region" description="Basic and acidic residues" evidence="4">
    <location>
        <begin position="1"/>
        <end position="12"/>
    </location>
</feature>
<organism evidence="6 7">
    <name type="scientific">Trichuris muris</name>
    <name type="common">Mouse whipworm</name>
    <dbReference type="NCBI Taxonomy" id="70415"/>
    <lineage>
        <taxon>Eukaryota</taxon>
        <taxon>Metazoa</taxon>
        <taxon>Ecdysozoa</taxon>
        <taxon>Nematoda</taxon>
        <taxon>Enoplea</taxon>
        <taxon>Dorylaimia</taxon>
        <taxon>Trichinellida</taxon>
        <taxon>Trichuridae</taxon>
        <taxon>Trichuris</taxon>
    </lineage>
</organism>
<evidence type="ECO:0000256" key="3">
    <source>
        <dbReference type="ARBA" id="ARBA00022553"/>
    </source>
</evidence>
<keyword evidence="6" id="KW-1185">Reference proteome</keyword>
<keyword evidence="3" id="KW-0597">Phosphoprotein</keyword>
<evidence type="ECO:0000313" key="7">
    <source>
        <dbReference type="WBParaSite" id="TMUE_3000013501.1"/>
    </source>
</evidence>
<feature type="compositionally biased region" description="Basic and acidic residues" evidence="4">
    <location>
        <begin position="512"/>
        <end position="522"/>
    </location>
</feature>
<dbReference type="GO" id="GO:0005737">
    <property type="term" value="C:cytoplasm"/>
    <property type="evidence" value="ECO:0007669"/>
    <property type="project" value="UniProtKB-SubCell"/>
</dbReference>
<evidence type="ECO:0000313" key="6">
    <source>
        <dbReference type="Proteomes" id="UP000046395"/>
    </source>
</evidence>
<evidence type="ECO:0000256" key="1">
    <source>
        <dbReference type="ARBA" id="ARBA00004496"/>
    </source>
</evidence>
<sequence>MEVNKSVEKPKATSDTSPVIDSDEDTDVILEESPCGRWQKRREKIRQRDVPGVDVAYLAMDSELGVEVVWNEVHFSDRTRFLAEEEEVRSVFDKLTKLDHPNLIKLHSYWLDRDSEKPRVIFITEYMSSGSISQFLKRTSQSSKALTIKSWKKWCIPVLWALDYLHSFDPPIVHCNLTCNTLFIQQNGLIKMGCVAPDAMQLHVRQCRESTRNLHYVAPEYQQGKPVAPPVDIYAFGVCALEMATLGFRSLGTDIPVVTKDLIDKVTRTLEHPLQKDLIDRCIQSEPGVRPTAHELLFHRALFEVPSLRLLCCHTLVRDSSCADSDLRFSSSKRDTERILAEVVHSNSAPDPCRQGDVAAVDLDKMIEDVRNGIYPLTTFRRRVSRQVSSVRGHGTVSPVVATVQADQTNGGSSVGGAESSESQYPPETRRVVEMSADVKPSDSKSAKMLTLMFRFQDNLHRELVGEFADSETAHGLVQELIRLGFVSDSDRDMVADTIADSMAHYGLTDFGDEKEKSKSDQPEDDSAS</sequence>
<dbReference type="SUPFAM" id="SSF56112">
    <property type="entry name" value="Protein kinase-like (PK-like)"/>
    <property type="match status" value="1"/>
</dbReference>
<dbReference type="GO" id="GO:0005524">
    <property type="term" value="F:ATP binding"/>
    <property type="evidence" value="ECO:0007669"/>
    <property type="project" value="InterPro"/>
</dbReference>
<comment type="subcellular location">
    <subcellularLocation>
        <location evidence="1">Cytoplasm</location>
    </subcellularLocation>
</comment>
<dbReference type="InterPro" id="IPR011009">
    <property type="entry name" value="Kinase-like_dom_sf"/>
</dbReference>
<feature type="region of interest" description="Disordered" evidence="4">
    <location>
        <begin position="506"/>
        <end position="529"/>
    </location>
</feature>
<accession>A0A5S6R1H0</accession>
<dbReference type="PANTHER" id="PTHR13902">
    <property type="entry name" value="SERINE/THREONINE-PROTEIN KINASE WNK WITH NO LYSINE -RELATED"/>
    <property type="match status" value="1"/>
</dbReference>
<dbReference type="FunFam" id="3.30.200.20:FF:000098">
    <property type="entry name" value="Nuclear receptor-binding protein 1"/>
    <property type="match status" value="1"/>
</dbReference>